<protein>
    <submittedName>
        <fullName evidence="2">Uncharacterized protein</fullName>
    </submittedName>
</protein>
<comment type="caution">
    <text evidence="2">The sequence shown here is derived from an EMBL/GenBank/DDBJ whole genome shotgun (WGS) entry which is preliminary data.</text>
</comment>
<reference evidence="2 3" key="1">
    <citation type="submission" date="2019-12" db="EMBL/GenBank/DDBJ databases">
        <title>Comparative genomics gives insights into the taxonomy of the Azoarcus-Aromatoleum group and reveals separate origins of nif in the plant-associated Azoarcus and non-plant-associated Aromatoleum sub-groups.</title>
        <authorList>
            <person name="Lafos M."/>
            <person name="Maluk M."/>
            <person name="Batista M."/>
            <person name="Junghare M."/>
            <person name="Carmona M."/>
            <person name="Faoro H."/>
            <person name="Cruz L.M."/>
            <person name="Battistoni F."/>
            <person name="De Souza E."/>
            <person name="Pedrosa F."/>
            <person name="Chen W.-M."/>
            <person name="Poole P.S."/>
            <person name="Dixon R.A."/>
            <person name="James E.K."/>
        </authorList>
    </citation>
    <scope>NUCLEOTIDE SEQUENCE [LARGE SCALE GENOMIC DNA]</scope>
    <source>
        <strain evidence="2 3">ToN1</strain>
    </source>
</reference>
<evidence type="ECO:0000313" key="3">
    <source>
        <dbReference type="Proteomes" id="UP000652074"/>
    </source>
</evidence>
<evidence type="ECO:0000256" key="1">
    <source>
        <dbReference type="SAM" id="MobiDB-lite"/>
    </source>
</evidence>
<keyword evidence="3" id="KW-1185">Reference proteome</keyword>
<feature type="region of interest" description="Disordered" evidence="1">
    <location>
        <begin position="1"/>
        <end position="35"/>
    </location>
</feature>
<sequence>MNHQLTVRGTAPCSEPERLPAVAKAPAPQQDPAGETRLQAACRTTWAAYRNAYADRYGAAPVRNQKVSSQVKQFVQRIGYDESPLIAAWFVLHPGSYYVGRMHDFGCLLSDAEKLRTEWVTGRLMTAGKARQSDRAGTTMAALAEVLAERGESL</sequence>
<dbReference type="RefSeq" id="WP_169206593.1">
    <property type="nucleotide sequence ID" value="NZ_WTVR01000021.1"/>
</dbReference>
<name>A0ABX1MMN7_9RHOO</name>
<dbReference type="EMBL" id="WTVR01000021">
    <property type="protein sequence ID" value="NMF89212.1"/>
    <property type="molecule type" value="Genomic_DNA"/>
</dbReference>
<gene>
    <name evidence="2" type="ORF">GPA26_12080</name>
</gene>
<dbReference type="Proteomes" id="UP000652074">
    <property type="component" value="Unassembled WGS sequence"/>
</dbReference>
<evidence type="ECO:0000313" key="2">
    <source>
        <dbReference type="EMBL" id="NMF89212.1"/>
    </source>
</evidence>
<proteinExistence type="predicted"/>
<accession>A0ABX1MMN7</accession>
<organism evidence="2 3">
    <name type="scientific">Aromatoleum petrolei</name>
    <dbReference type="NCBI Taxonomy" id="76116"/>
    <lineage>
        <taxon>Bacteria</taxon>
        <taxon>Pseudomonadati</taxon>
        <taxon>Pseudomonadota</taxon>
        <taxon>Betaproteobacteria</taxon>
        <taxon>Rhodocyclales</taxon>
        <taxon>Rhodocyclaceae</taxon>
        <taxon>Aromatoleum</taxon>
    </lineage>
</organism>